<feature type="compositionally biased region" description="Low complexity" evidence="1">
    <location>
        <begin position="231"/>
        <end position="246"/>
    </location>
</feature>
<organism evidence="2 3">
    <name type="scientific">Lactuca virosa</name>
    <dbReference type="NCBI Taxonomy" id="75947"/>
    <lineage>
        <taxon>Eukaryota</taxon>
        <taxon>Viridiplantae</taxon>
        <taxon>Streptophyta</taxon>
        <taxon>Embryophyta</taxon>
        <taxon>Tracheophyta</taxon>
        <taxon>Spermatophyta</taxon>
        <taxon>Magnoliopsida</taxon>
        <taxon>eudicotyledons</taxon>
        <taxon>Gunneridae</taxon>
        <taxon>Pentapetalae</taxon>
        <taxon>asterids</taxon>
        <taxon>campanulids</taxon>
        <taxon>Asterales</taxon>
        <taxon>Asteraceae</taxon>
        <taxon>Cichorioideae</taxon>
        <taxon>Cichorieae</taxon>
        <taxon>Lactucinae</taxon>
        <taxon>Lactuca</taxon>
    </lineage>
</organism>
<evidence type="ECO:0000313" key="2">
    <source>
        <dbReference type="EMBL" id="CAH1431112.1"/>
    </source>
</evidence>
<dbReference type="PANTHER" id="PTHR33318:SF7">
    <property type="entry name" value="PROTEIN JASON"/>
    <property type="match status" value="1"/>
</dbReference>
<feature type="region of interest" description="Disordered" evidence="1">
    <location>
        <begin position="64"/>
        <end position="86"/>
    </location>
</feature>
<evidence type="ECO:0000313" key="3">
    <source>
        <dbReference type="Proteomes" id="UP001157418"/>
    </source>
</evidence>
<feature type="compositionally biased region" description="Basic and acidic residues" evidence="1">
    <location>
        <begin position="106"/>
        <end position="115"/>
    </location>
</feature>
<protein>
    <recommendedName>
        <fullName evidence="4">Protein WAVE</fullName>
    </recommendedName>
</protein>
<dbReference type="AlphaFoldDB" id="A0AAU9MWW1"/>
<proteinExistence type="predicted"/>
<accession>A0AAU9MWW1</accession>
<dbReference type="Proteomes" id="UP001157418">
    <property type="component" value="Unassembled WGS sequence"/>
</dbReference>
<dbReference type="InterPro" id="IPR039300">
    <property type="entry name" value="JASON"/>
</dbReference>
<evidence type="ECO:0008006" key="4">
    <source>
        <dbReference type="Google" id="ProtNLM"/>
    </source>
</evidence>
<dbReference type="EMBL" id="CAKMRJ010003334">
    <property type="protein sequence ID" value="CAH1431112.1"/>
    <property type="molecule type" value="Genomic_DNA"/>
</dbReference>
<feature type="region of interest" description="Disordered" evidence="1">
    <location>
        <begin position="101"/>
        <end position="125"/>
    </location>
</feature>
<reference evidence="2 3" key="1">
    <citation type="submission" date="2022-01" db="EMBL/GenBank/DDBJ databases">
        <authorList>
            <person name="Xiong W."/>
            <person name="Schranz E."/>
        </authorList>
    </citation>
    <scope>NUCLEOTIDE SEQUENCE [LARGE SCALE GENOMIC DNA]</scope>
</reference>
<evidence type="ECO:0000256" key="1">
    <source>
        <dbReference type="SAM" id="MobiDB-lite"/>
    </source>
</evidence>
<name>A0AAU9MWW1_9ASTR</name>
<keyword evidence="3" id="KW-1185">Reference proteome</keyword>
<comment type="caution">
    <text evidence="2">The sequence shown here is derived from an EMBL/GenBank/DDBJ whole genome shotgun (WGS) entry which is preliminary data.</text>
</comment>
<dbReference type="GO" id="GO:0007142">
    <property type="term" value="P:male meiosis II"/>
    <property type="evidence" value="ECO:0007669"/>
    <property type="project" value="InterPro"/>
</dbReference>
<feature type="region of interest" description="Disordered" evidence="1">
    <location>
        <begin position="224"/>
        <end position="270"/>
    </location>
</feature>
<dbReference type="PANTHER" id="PTHR33318">
    <property type="entry name" value="ASPARTYL/GLUTAMYL-TRNA(ASN/GLN) AMIDOTRANSFERASE SUBUNIT"/>
    <property type="match status" value="1"/>
</dbReference>
<gene>
    <name evidence="2" type="ORF">LVIROSA_LOCUS17842</name>
</gene>
<sequence length="391" mass="43616">MLFPLFHCEFVEYLLRGMGCLFSCFRVRDDPPPPPSISQPITPMEPTDTLASNSLWSVLIPEAEDGDQSQGKAGRSSATGSPCSDDGLRAEAKFLKACGTLPQTPDEIRNPEKFTDSQPQSGDMEATFHSWIPNTTTEKPLEKQPDLVHPPIKLFEEWETESDSSTQSPISYIAEQSSDSNKTSSSDGRVVIDHVKDTQTLNSSTSYTPLMAATTQCKTKSVRFEGENDASSSSSKSTSIETTKPSGTPCDESIKPSPYPTPLKLTNDMQTPGTVFPSYVYTKESGKNPKIRLQYVYSGVDPDIFSRLEPPIEEGLEQADKETPQSQIHWNPEKVSWWDGNGIPNTTNKYKEDQKVSWHATPFDERLEKALSDDKFINERKQIEETLPIRF</sequence>
<feature type="compositionally biased region" description="Polar residues" evidence="1">
    <location>
        <begin position="68"/>
        <end position="82"/>
    </location>
</feature>